<dbReference type="Proteomes" id="UP000001197">
    <property type="component" value="Chromosome 4"/>
</dbReference>
<evidence type="ECO:0000313" key="3">
    <source>
        <dbReference type="EMBL" id="CDP27970.1"/>
    </source>
</evidence>
<dbReference type="AlphaFoldDB" id="B2ADV1"/>
<evidence type="ECO:0000313" key="4">
    <source>
        <dbReference type="Proteomes" id="UP000001197"/>
    </source>
</evidence>
<name>B2ADV1_PODAN</name>
<dbReference type="EMBL" id="FO904939">
    <property type="protein sequence ID" value="CDP27970.1"/>
    <property type="molecule type" value="Genomic_DNA"/>
</dbReference>
<gene>
    <name evidence="2" type="ORF">PODANS_4_2170</name>
</gene>
<dbReference type="RefSeq" id="XP_001903840.1">
    <property type="nucleotide sequence ID" value="XM_001903805.1"/>
</dbReference>
<dbReference type="HOGENOM" id="CLU_669249_0_0_1"/>
<dbReference type="GeneID" id="6187780"/>
<keyword evidence="4" id="KW-1185">Reference proteome</keyword>
<organism evidence="2">
    <name type="scientific">Podospora anserina (strain S / ATCC MYA-4624 / DSM 980 / FGSC 10383)</name>
    <name type="common">Pleurage anserina</name>
    <dbReference type="NCBI Taxonomy" id="515849"/>
    <lineage>
        <taxon>Eukaryota</taxon>
        <taxon>Fungi</taxon>
        <taxon>Dikarya</taxon>
        <taxon>Ascomycota</taxon>
        <taxon>Pezizomycotina</taxon>
        <taxon>Sordariomycetes</taxon>
        <taxon>Sordariomycetidae</taxon>
        <taxon>Sordariales</taxon>
        <taxon>Podosporaceae</taxon>
        <taxon>Podospora</taxon>
        <taxon>Podospora anserina</taxon>
    </lineage>
</organism>
<dbReference type="EMBL" id="CU633454">
    <property type="protein sequence ID" value="CAP61616.1"/>
    <property type="molecule type" value="Genomic_DNA"/>
</dbReference>
<evidence type="ECO:0000256" key="1">
    <source>
        <dbReference type="SAM" id="MobiDB-lite"/>
    </source>
</evidence>
<feature type="compositionally biased region" description="Polar residues" evidence="1">
    <location>
        <begin position="7"/>
        <end position="21"/>
    </location>
</feature>
<accession>B2ADV1</accession>
<dbReference type="KEGG" id="pan:PODANSg856"/>
<dbReference type="VEuPathDB" id="FungiDB:PODANS_4_2170"/>
<feature type="region of interest" description="Disordered" evidence="1">
    <location>
        <begin position="1"/>
        <end position="21"/>
    </location>
</feature>
<reference evidence="3" key="4">
    <citation type="submission" date="2015-04" db="EMBL/GenBank/DDBJ databases">
        <title>Maintaining two mating types: Structure of the mating type locus and its role in heterokaryosis in Podospora anserina.</title>
        <authorList>
            <person name="Grognet P."/>
            <person name="Bidard F."/>
            <person name="Kuchly C."/>
            <person name="Chan Ho Tong L."/>
            <person name="Coppin E."/>
            <person name="Ait Benkhali J."/>
            <person name="Couloux A."/>
            <person name="Wincker P."/>
            <person name="Debuchy R."/>
            <person name="Silar P."/>
        </authorList>
    </citation>
    <scope>NUCLEOTIDE SEQUENCE</scope>
</reference>
<proteinExistence type="predicted"/>
<reference evidence="4" key="3">
    <citation type="journal article" date="2014" name="Genetics">
        <title>Maintaining two mating types: Structure of the mating type locus and its role in heterokaryosis in Podospora anserina.</title>
        <authorList>
            <person name="Grognet P."/>
            <person name="Bidard F."/>
            <person name="Kuchly C."/>
            <person name="Tong L.C.H."/>
            <person name="Coppin E."/>
            <person name="Benkhali J.A."/>
            <person name="Couloux A."/>
            <person name="Wincker P."/>
            <person name="Debuchy R."/>
            <person name="Silar P."/>
        </authorList>
    </citation>
    <scope>GENOME REANNOTATION</scope>
    <source>
        <strain evidence="4">S / ATCC MYA-4624 / DSM 980 / FGSC 10383</strain>
    </source>
</reference>
<protein>
    <submittedName>
        <fullName evidence="2">Podospora anserina S mat+ genomic DNA chromosome 4, supercontig 1</fullName>
    </submittedName>
</protein>
<evidence type="ECO:0000313" key="2">
    <source>
        <dbReference type="EMBL" id="CAP61616.1"/>
    </source>
</evidence>
<reference evidence="2" key="2">
    <citation type="submission" date="2008-07" db="EMBL/GenBank/DDBJ databases">
        <authorList>
            <person name="Genoscope - CEA"/>
        </authorList>
    </citation>
    <scope>NUCLEOTIDE SEQUENCE</scope>
    <source>
        <strain evidence="2">S mat+</strain>
    </source>
</reference>
<dbReference type="OrthoDB" id="4588275at2759"/>
<reference evidence="2 4" key="1">
    <citation type="journal article" date="2008" name="Genome Biol.">
        <title>The genome sequence of the model ascomycete fungus Podospora anserina.</title>
        <authorList>
            <person name="Espagne E."/>
            <person name="Lespinet O."/>
            <person name="Malagnac F."/>
            <person name="Da Silva C."/>
            <person name="Jaillon O."/>
            <person name="Porcel B.M."/>
            <person name="Couloux A."/>
            <person name="Aury J.-M."/>
            <person name="Segurens B."/>
            <person name="Poulain J."/>
            <person name="Anthouard V."/>
            <person name="Grossetete S."/>
            <person name="Khalili H."/>
            <person name="Coppin E."/>
            <person name="Dequard-Chablat M."/>
            <person name="Picard M."/>
            <person name="Contamine V."/>
            <person name="Arnaise S."/>
            <person name="Bourdais A."/>
            <person name="Berteaux-Lecellier V."/>
            <person name="Gautheret D."/>
            <person name="de Vries R.P."/>
            <person name="Battaglia E."/>
            <person name="Coutinho P.M."/>
            <person name="Danchin E.G.J."/>
            <person name="Henrissat B."/>
            <person name="El Khoury R."/>
            <person name="Sainsard-Chanet A."/>
            <person name="Boivin A."/>
            <person name="Pinan-Lucarre B."/>
            <person name="Sellem C.H."/>
            <person name="Debuchy R."/>
            <person name="Wincker P."/>
            <person name="Weissenbach J."/>
            <person name="Silar P."/>
        </authorList>
    </citation>
    <scope>NUCLEOTIDE SEQUENCE [LARGE SCALE GENOMIC DNA]</scope>
    <source>
        <strain evidence="4">S / ATCC MYA-4624 / DSM 980 / FGSC 10383</strain>
        <strain evidence="2">S mat+</strain>
    </source>
</reference>
<sequence>MRPFRDSITTPMPRQCVAPTSNAPHSIAPFPGLGITPLPVSSGMESSKGSMLAFLAFKQDKITPILTPSFPLSTLTFSLVSQPTGHPSKMATPTTYAQFTPPASCGIGKDLYAVEKTCWAYDTRPSPTVTVSPPKVPECTAVQLGDPYDRYNPDCYAAWSFRPGGATGVSYVGCPVSYTVATSTTWHPFWRTVDGTRTQAIDVVEKIVHCCPEGDVKFTYFDEGRRSSTFVHEGITWRADAYLMPRCRGTVRGERRTVTLTEYTDTQGWEKKKRDVGLRTEVWEGDKEVWAGQESYSATYFADGHTCYGNCTKYWLESYTSPVYVPTTKVEESEVVTTTTPDRDDATTTAAGGGTVTVTIPPTTGPGTGGLLATPTQSNQVPVPAGGVVGRGSVRAGLLVGLMGVVAGLVM</sequence>